<evidence type="ECO:0000256" key="1">
    <source>
        <dbReference type="SAM" id="SignalP"/>
    </source>
</evidence>
<feature type="signal peptide" evidence="1">
    <location>
        <begin position="1"/>
        <end position="23"/>
    </location>
</feature>
<dbReference type="Proteomes" id="UP000095059">
    <property type="component" value="Unassembled WGS sequence"/>
</dbReference>
<proteinExistence type="predicted"/>
<keyword evidence="1" id="KW-0732">Signal</keyword>
<keyword evidence="3" id="KW-1185">Reference proteome</keyword>
<feature type="chain" id="PRO_5046994277" evidence="1">
    <location>
        <begin position="24"/>
        <end position="170"/>
    </location>
</feature>
<dbReference type="EMBL" id="AJYJ02000014">
    <property type="protein sequence ID" value="OEF22527.1"/>
    <property type="molecule type" value="Genomic_DNA"/>
</dbReference>
<evidence type="ECO:0000313" key="2">
    <source>
        <dbReference type="EMBL" id="OEF22527.1"/>
    </source>
</evidence>
<comment type="caution">
    <text evidence="2">The sequence shown here is derived from an EMBL/GenBank/DDBJ whole genome shotgun (WGS) entry which is preliminary data.</text>
</comment>
<reference evidence="2 3" key="1">
    <citation type="journal article" date="2012" name="Science">
        <title>Ecological populations of bacteria act as socially cohesive units of antibiotic production and resistance.</title>
        <authorList>
            <person name="Cordero O.X."/>
            <person name="Wildschutte H."/>
            <person name="Kirkup B."/>
            <person name="Proehl S."/>
            <person name="Ngo L."/>
            <person name="Hussain F."/>
            <person name="Le Roux F."/>
            <person name="Mincer T."/>
            <person name="Polz M.F."/>
        </authorList>
    </citation>
    <scope>NUCLEOTIDE SEQUENCE [LARGE SCALE GENOMIC DNA]</scope>
    <source>
        <strain evidence="2 3">5S-186</strain>
    </source>
</reference>
<organism evidence="2 3">
    <name type="scientific">Aliivibrio logei 5S-186</name>
    <dbReference type="NCBI Taxonomy" id="626086"/>
    <lineage>
        <taxon>Bacteria</taxon>
        <taxon>Pseudomonadati</taxon>
        <taxon>Pseudomonadota</taxon>
        <taxon>Gammaproteobacteria</taxon>
        <taxon>Vibrionales</taxon>
        <taxon>Vibrionaceae</taxon>
        <taxon>Aliivibrio</taxon>
    </lineage>
</organism>
<protein>
    <submittedName>
        <fullName evidence="2">Uncharacterized protein</fullName>
    </submittedName>
</protein>
<name>A0ABX3B015_ALILO</name>
<evidence type="ECO:0000313" key="3">
    <source>
        <dbReference type="Proteomes" id="UP000095059"/>
    </source>
</evidence>
<sequence length="170" mass="17025">MNNFKKMALVVVMGMTVSAGAYAAPSTTTVVWSGIVPGTVANDNIVITGVSGSLASLTGSITPNTDGTFLSDTVTLESHVNDGTAAVPVVGILDATTNWTLADASVTFDGKANAAQVIEVSLNGVVAPIATVVPLTSSLTAEIAQTVALDEAEVSGTTVQASITLMADNV</sequence>
<gene>
    <name evidence="2" type="ORF">A1Q5_15745</name>
</gene>
<accession>A0ABX3B015</accession>